<feature type="compositionally biased region" description="Basic and acidic residues" evidence="7">
    <location>
        <begin position="1"/>
        <end position="20"/>
    </location>
</feature>
<keyword evidence="1" id="KW-0808">Transferase</keyword>
<feature type="domain" description="Reverse transcriptase RNase H-like" evidence="10">
    <location>
        <begin position="422"/>
        <end position="472"/>
    </location>
</feature>
<evidence type="ECO:0000256" key="3">
    <source>
        <dbReference type="ARBA" id="ARBA00022722"/>
    </source>
</evidence>
<reference evidence="11 12" key="1">
    <citation type="journal article" date="2018" name="PLoS Genet.">
        <title>Population sequencing reveals clonal diversity and ancestral inbreeding in the grapevine cultivar Chardonnay.</title>
        <authorList>
            <person name="Roach M.J."/>
            <person name="Johnson D.L."/>
            <person name="Bohlmann J."/>
            <person name="van Vuuren H.J."/>
            <person name="Jones S.J."/>
            <person name="Pretorius I.S."/>
            <person name="Schmidt S.A."/>
            <person name="Borneman A.R."/>
        </authorList>
    </citation>
    <scope>NUCLEOTIDE SEQUENCE [LARGE SCALE GENOMIC DNA]</scope>
    <source>
        <strain evidence="12">cv. Chardonnay</strain>
        <tissue evidence="11">Leaf</tissue>
    </source>
</reference>
<evidence type="ECO:0000259" key="8">
    <source>
        <dbReference type="Pfam" id="PF00078"/>
    </source>
</evidence>
<dbReference type="SUPFAM" id="SSF56672">
    <property type="entry name" value="DNA/RNA polymerases"/>
    <property type="match status" value="1"/>
</dbReference>
<dbReference type="GO" id="GO:0004519">
    <property type="term" value="F:endonuclease activity"/>
    <property type="evidence" value="ECO:0007669"/>
    <property type="project" value="UniProtKB-KW"/>
</dbReference>
<evidence type="ECO:0000256" key="6">
    <source>
        <dbReference type="ARBA" id="ARBA00022918"/>
    </source>
</evidence>
<dbReference type="Pfam" id="PF03732">
    <property type="entry name" value="Retrotrans_gag"/>
    <property type="match status" value="1"/>
</dbReference>
<dbReference type="PANTHER" id="PTHR37984">
    <property type="entry name" value="PROTEIN CBG26694"/>
    <property type="match status" value="1"/>
</dbReference>
<dbReference type="InterPro" id="IPR036397">
    <property type="entry name" value="RNaseH_sf"/>
</dbReference>
<dbReference type="GO" id="GO:0016787">
    <property type="term" value="F:hydrolase activity"/>
    <property type="evidence" value="ECO:0007669"/>
    <property type="project" value="UniProtKB-KW"/>
</dbReference>
<evidence type="ECO:0000313" key="12">
    <source>
        <dbReference type="Proteomes" id="UP000288805"/>
    </source>
</evidence>
<dbReference type="Gene3D" id="3.30.70.270">
    <property type="match status" value="1"/>
</dbReference>
<keyword evidence="4" id="KW-0255">Endonuclease</keyword>
<organism evidence="11 12">
    <name type="scientific">Vitis vinifera</name>
    <name type="common">Grape</name>
    <dbReference type="NCBI Taxonomy" id="29760"/>
    <lineage>
        <taxon>Eukaryota</taxon>
        <taxon>Viridiplantae</taxon>
        <taxon>Streptophyta</taxon>
        <taxon>Embryophyta</taxon>
        <taxon>Tracheophyta</taxon>
        <taxon>Spermatophyta</taxon>
        <taxon>Magnoliopsida</taxon>
        <taxon>eudicotyledons</taxon>
        <taxon>Gunneridae</taxon>
        <taxon>Pentapetalae</taxon>
        <taxon>rosids</taxon>
        <taxon>Vitales</taxon>
        <taxon>Vitaceae</taxon>
        <taxon>Viteae</taxon>
        <taxon>Vitis</taxon>
    </lineage>
</organism>
<feature type="domain" description="Retrotransposon gag" evidence="9">
    <location>
        <begin position="64"/>
        <end position="118"/>
    </location>
</feature>
<dbReference type="InterPro" id="IPR005162">
    <property type="entry name" value="Retrotrans_gag_dom"/>
</dbReference>
<evidence type="ECO:0000256" key="1">
    <source>
        <dbReference type="ARBA" id="ARBA00022679"/>
    </source>
</evidence>
<evidence type="ECO:0000259" key="10">
    <source>
        <dbReference type="Pfam" id="PF17917"/>
    </source>
</evidence>
<name>A0A438DW98_VITVI</name>
<feature type="region of interest" description="Disordered" evidence="7">
    <location>
        <begin position="1"/>
        <end position="31"/>
    </location>
</feature>
<sequence>MRGQDSRRSRGTQGHEDLGHSHRRSRTKRSTMSQMEAMKRFMVIQPPSFNGELSAEAAEHWVYDTEVMTWEEFERIFLGKYFGEVAKHAKRMKFEHLIQGTMSVLEYESRFSELSRGSRVLRGWLLIEYVMVVERETTYGRACPLRVYNRLDLGLRKVLQQQPIVSFQPPQFQLPYYQMPQLPPAAQGTRTATMSNQTRSSQWSNVRGRGRQASRKSFCLDPNRARGEPSFGGRKDRALNVDLRILDMTGYDVILGMDWLTVYRASDPCYQYVLRKRSINFLACLRGKEKAQKDITEIPVVRKFQDVFPDELPGFYSSKYVAMESPVLFVKKKDGTLRVFHAYLDQFVIVFVDDILIYSRSLEEHKQHLVTTLKTLRRHQLYGKLDKELKRKLTIALVLTAPISGKLFTIYCDASTVGLGLPAVVFALKTWRHYLYGEKFEVYSDHKSLKYIFTQKDLNSRQKRWMETLEDYDFALHYHPGKANVVVDALSRKSFGQLSSLELREFEMHAVIEDFELCLGLEGHGPCLYSISTRPMVIQRIVEAQVHDEFLEKVKAQLVAGEIDENWSMYEDGSVRVVATLPIPEWKWDNITMDFVIGNWADYLPLAEFAYNNSYQSSIGMASYEALYGRPCRSPLCWIEMGEVCPLEEAYFIWEEGEVSPRKCTPDPTWVVDLQDVQISEDTSYVEEPLRILEVGEHRFRNKVIPAVKVWWQHHGIEEATWET</sequence>
<dbReference type="CDD" id="cd09274">
    <property type="entry name" value="RNase_HI_RT_Ty3"/>
    <property type="match status" value="1"/>
</dbReference>
<evidence type="ECO:0000313" key="11">
    <source>
        <dbReference type="EMBL" id="RVW39786.1"/>
    </source>
</evidence>
<keyword evidence="2" id="KW-0548">Nucleotidyltransferase</keyword>
<protein>
    <submittedName>
        <fullName evidence="11">Retrovirus-related Pol polyprotein from transposon 17.6</fullName>
    </submittedName>
</protein>
<keyword evidence="6" id="KW-0695">RNA-directed DNA polymerase</keyword>
<dbReference type="EMBL" id="QGNW01001471">
    <property type="protein sequence ID" value="RVW39786.1"/>
    <property type="molecule type" value="Genomic_DNA"/>
</dbReference>
<dbReference type="Gene3D" id="3.30.420.10">
    <property type="entry name" value="Ribonuclease H-like superfamily/Ribonuclease H"/>
    <property type="match status" value="1"/>
</dbReference>
<dbReference type="GO" id="GO:0003676">
    <property type="term" value="F:nucleic acid binding"/>
    <property type="evidence" value="ECO:0007669"/>
    <property type="project" value="InterPro"/>
</dbReference>
<dbReference type="Pfam" id="PF17917">
    <property type="entry name" value="RT_RNaseH"/>
    <property type="match status" value="1"/>
</dbReference>
<evidence type="ECO:0000259" key="9">
    <source>
        <dbReference type="Pfam" id="PF03732"/>
    </source>
</evidence>
<evidence type="ECO:0000256" key="5">
    <source>
        <dbReference type="ARBA" id="ARBA00022801"/>
    </source>
</evidence>
<accession>A0A438DW98</accession>
<dbReference type="Pfam" id="PF00078">
    <property type="entry name" value="RVT_1"/>
    <property type="match status" value="1"/>
</dbReference>
<evidence type="ECO:0000256" key="7">
    <source>
        <dbReference type="SAM" id="MobiDB-lite"/>
    </source>
</evidence>
<dbReference type="AlphaFoldDB" id="A0A438DW98"/>
<dbReference type="Pfam" id="PF08284">
    <property type="entry name" value="RVP_2"/>
    <property type="match status" value="1"/>
</dbReference>
<dbReference type="Proteomes" id="UP000288805">
    <property type="component" value="Unassembled WGS sequence"/>
</dbReference>
<dbReference type="InterPro" id="IPR041373">
    <property type="entry name" value="RT_RNaseH"/>
</dbReference>
<dbReference type="InterPro" id="IPR050951">
    <property type="entry name" value="Retrovirus_Pol_polyprotein"/>
</dbReference>
<dbReference type="InterPro" id="IPR000477">
    <property type="entry name" value="RT_dom"/>
</dbReference>
<feature type="domain" description="Reverse transcriptase" evidence="8">
    <location>
        <begin position="325"/>
        <end position="387"/>
    </location>
</feature>
<dbReference type="PANTHER" id="PTHR37984:SF5">
    <property type="entry name" value="PROTEIN NYNRIN-LIKE"/>
    <property type="match status" value="1"/>
</dbReference>
<comment type="caution">
    <text evidence="11">The sequence shown here is derived from an EMBL/GenBank/DDBJ whole genome shotgun (WGS) entry which is preliminary data.</text>
</comment>
<keyword evidence="5" id="KW-0378">Hydrolase</keyword>
<evidence type="ECO:0000256" key="4">
    <source>
        <dbReference type="ARBA" id="ARBA00022759"/>
    </source>
</evidence>
<dbReference type="GO" id="GO:0003964">
    <property type="term" value="F:RNA-directed DNA polymerase activity"/>
    <property type="evidence" value="ECO:0007669"/>
    <property type="project" value="UniProtKB-KW"/>
</dbReference>
<dbReference type="InterPro" id="IPR043502">
    <property type="entry name" value="DNA/RNA_pol_sf"/>
</dbReference>
<gene>
    <name evidence="11" type="primary">pol_1952</name>
    <name evidence="11" type="ORF">CK203_074642</name>
</gene>
<proteinExistence type="predicted"/>
<keyword evidence="3" id="KW-0540">Nuclease</keyword>
<dbReference type="InterPro" id="IPR043128">
    <property type="entry name" value="Rev_trsase/Diguanyl_cyclase"/>
</dbReference>
<evidence type="ECO:0000256" key="2">
    <source>
        <dbReference type="ARBA" id="ARBA00022695"/>
    </source>
</evidence>